<protein>
    <recommendedName>
        <fullName evidence="5">CoA-transferase</fullName>
    </recommendedName>
</protein>
<reference evidence="3 4" key="1">
    <citation type="submission" date="2014-04" db="EMBL/GenBank/DDBJ databases">
        <title>The Genome Sequence of Mycobacterium tuberculosis TKK-01-0051.</title>
        <authorList>
            <consortium name="The Broad Institute Genomics Platform"/>
            <consortium name="The Broad Institute Genome Sequencing Center for Infectious Disease"/>
            <person name="Earl A.M."/>
            <person name="Cohen K."/>
            <person name="Pym A."/>
            <person name="Bishai W."/>
            <person name="Maharaj K."/>
            <person name="Desjardins C."/>
            <person name="Abeel T."/>
            <person name="Young S."/>
            <person name="Zeng Q."/>
            <person name="Gargeya S."/>
            <person name="Abouelleil A."/>
            <person name="Alvarado L."/>
            <person name="Chapman S.B."/>
            <person name="Gainer-Dewar J."/>
            <person name="Goldberg J."/>
            <person name="Griggs A."/>
            <person name="Gujja S."/>
            <person name="Hansen M."/>
            <person name="Howarth C."/>
            <person name="Imamovic A."/>
            <person name="Larimer J."/>
            <person name="Murphy C."/>
            <person name="Naylor J."/>
            <person name="Pearson M."/>
            <person name="Poon T.W."/>
            <person name="Priest M."/>
            <person name="Roberts A."/>
            <person name="Saif S."/>
            <person name="Shea T."/>
            <person name="Sykes S."/>
            <person name="Wortman J."/>
            <person name="Nusbaum C."/>
            <person name="Birren B."/>
        </authorList>
    </citation>
    <scope>NUCLEOTIDE SEQUENCE [LARGE SCALE GENOMIC DNA]</scope>
    <source>
        <strain evidence="3 4">TKK-01-0051</strain>
    </source>
</reference>
<dbReference type="InterPro" id="IPR050509">
    <property type="entry name" value="CoA-transferase_III"/>
</dbReference>
<dbReference type="Pfam" id="PF02515">
    <property type="entry name" value="CoA_transf_3"/>
    <property type="match status" value="1"/>
</dbReference>
<organism evidence="3 4">
    <name type="scientific">Mycobacterium [tuberculosis] TKK-01-0051</name>
    <dbReference type="NCBI Taxonomy" id="1324261"/>
    <lineage>
        <taxon>Bacteria</taxon>
        <taxon>Bacillati</taxon>
        <taxon>Actinomycetota</taxon>
        <taxon>Actinomycetes</taxon>
        <taxon>Mycobacteriales</taxon>
        <taxon>Mycobacteriaceae</taxon>
        <taxon>Mycobacterium</taxon>
        <taxon>Mycobacterium avium complex (MAC)</taxon>
    </lineage>
</organism>
<dbReference type="PANTHER" id="PTHR48228">
    <property type="entry name" value="SUCCINYL-COA--D-CITRAMALATE COA-TRANSFERASE"/>
    <property type="match status" value="1"/>
</dbReference>
<dbReference type="GO" id="GO:0016740">
    <property type="term" value="F:transferase activity"/>
    <property type="evidence" value="ECO:0007669"/>
    <property type="project" value="UniProtKB-KW"/>
</dbReference>
<dbReference type="PANTHER" id="PTHR48228:SF6">
    <property type="entry name" value="L-CARNITINE COA-TRANSFERASE"/>
    <property type="match status" value="1"/>
</dbReference>
<dbReference type="InterPro" id="IPR023606">
    <property type="entry name" value="CoA-Trfase_III_dom_1_sf"/>
</dbReference>
<dbReference type="EMBL" id="JLXW01000010">
    <property type="protein sequence ID" value="KBZ60989.1"/>
    <property type="molecule type" value="Genomic_DNA"/>
</dbReference>
<proteinExistence type="inferred from homology"/>
<dbReference type="InterPro" id="IPR003673">
    <property type="entry name" value="CoA-Trfase_fam_III"/>
</dbReference>
<keyword evidence="4" id="KW-1185">Reference proteome</keyword>
<dbReference type="PATRIC" id="fig|1324261.3.peg.3978"/>
<dbReference type="InterPro" id="IPR044855">
    <property type="entry name" value="CoA-Trfase_III_dom3_sf"/>
</dbReference>
<dbReference type="Proteomes" id="UP000025947">
    <property type="component" value="Unassembled WGS sequence"/>
</dbReference>
<evidence type="ECO:0000313" key="4">
    <source>
        <dbReference type="Proteomes" id="UP000025947"/>
    </source>
</evidence>
<dbReference type="Gene3D" id="3.40.50.10540">
    <property type="entry name" value="Crotonobetainyl-coa:carnitine coa-transferase, domain 1"/>
    <property type="match status" value="1"/>
</dbReference>
<accession>A0A051TVP8</accession>
<evidence type="ECO:0008006" key="5">
    <source>
        <dbReference type="Google" id="ProtNLM"/>
    </source>
</evidence>
<dbReference type="RefSeq" id="WP_044488557.1">
    <property type="nucleotide sequence ID" value="NZ_KK328284.1"/>
</dbReference>
<dbReference type="HOGENOM" id="CLU_033975_2_0_11"/>
<gene>
    <name evidence="3" type="ORF">K875_03940</name>
</gene>
<keyword evidence="2" id="KW-0808">Transferase</keyword>
<dbReference type="Gene3D" id="3.30.1540.10">
    <property type="entry name" value="formyl-coa transferase, domain 3"/>
    <property type="match status" value="1"/>
</dbReference>
<dbReference type="SUPFAM" id="SSF89796">
    <property type="entry name" value="CoA-transferase family III (CaiB/BaiF)"/>
    <property type="match status" value="1"/>
</dbReference>
<name>A0A051TVP8_9MYCO</name>
<dbReference type="AlphaFoldDB" id="A0A051TVP8"/>
<evidence type="ECO:0000313" key="3">
    <source>
        <dbReference type="EMBL" id="KBZ60989.1"/>
    </source>
</evidence>
<evidence type="ECO:0000256" key="1">
    <source>
        <dbReference type="ARBA" id="ARBA00008383"/>
    </source>
</evidence>
<sequence>MAGSTGGGHSALAGLKVVEIAQVIAGPMAGTLLADLGADVVHVEDPDVGDPQRVTGIPNDDGVYLWWKVSGRNKRSVTINLRAPEGQDLARKLVAWADVLITNFRVGTLEKWGLDWESVHRANRRLVMLQITGFGTETTLRNSPGFGKVGEAMSGVVNITGFPDGAPVHTGFSHADSVTGLMGAFAVQAALYRRDNDPEFDGEWIDLALFESLYRLIEWQVIVADQTDVPLERSGNQLAVSPAAVINTYLSQDGKWLTVTSGTTRSVQNVAALLGENASDYATVDQQRANRGRLDELLRKWVAEHSCADALDAMASAEVVASKIYTVADILDDQTYRERDDIISIEDSELGTVKMQAVIPKLRQHGGAVWRTGPALGEDNELVYTDWLGLPADEITRLRDAHVI</sequence>
<comment type="caution">
    <text evidence="3">The sequence shown here is derived from an EMBL/GenBank/DDBJ whole genome shotgun (WGS) entry which is preliminary data.</text>
</comment>
<comment type="similarity">
    <text evidence="1">Belongs to the CoA-transferase III family.</text>
</comment>
<evidence type="ECO:0000256" key="2">
    <source>
        <dbReference type="ARBA" id="ARBA00022679"/>
    </source>
</evidence>